<name>A0ACC4DAP9_PURLI</name>
<gene>
    <name evidence="1" type="ORF">ACCO45_011402</name>
</gene>
<reference evidence="1" key="1">
    <citation type="submission" date="2024-12" db="EMBL/GenBank/DDBJ databases">
        <title>Comparative genomics and development of molecular markers within Purpureocillium lilacinum and among Purpureocillium species.</title>
        <authorList>
            <person name="Yeh Z.-Y."/>
            <person name="Ni N.-T."/>
            <person name="Lo P.-H."/>
            <person name="Mushyakhwo K."/>
            <person name="Lin C.-F."/>
            <person name="Nai Y.-S."/>
        </authorList>
    </citation>
    <scope>NUCLEOTIDE SEQUENCE</scope>
    <source>
        <strain evidence="1">NCHU-NPUST-175</strain>
    </source>
</reference>
<sequence length="751" mass="83088">MDDVVELVLTPFKDVVEKGRVAANNAGDSQPMLKAALALVKEGERALKRIEPLCKKHLDEYGSGFVDALKENDALSNYRTELTDLLWEFDDYVEAENFDADKYTELQGVSRKVAPRVYDILMRMKLEVPAQGTANLFMSQLSPPSSPHSMHPNSLLNTPRDISSQTGSVTDINTVEDANNHLQRLMSNQTARSRDGSMDALGLRRSPAPPEQPPNPPSSNPWDPRTATLSDDGRSEYSPVERRPMLLRPESPVDPAISPLSPARDHGNVRRTGSNASDYESDDRRQSSSSSAYSSGSFFGHSSRTRSSNITMPIPEEELVEHSVKPLPQVPPCSGHQRTAAGTAYSRKLCYAGGTAAQPLSPGNAPSDLEVSSPVAPIREIDNGLIPVETQSTTRGSDMHAPGHDCTIGASASFYHHKGFCEGAKEVIRGDVGVKKTQKPVRRTLSRVVARCTGCLYELDFAQVEIDVNMQEEGNFTKCDVGYRLRFLQKSHLPAKRVDDVLYACLFCIHEGRTLDESDATVFFTTRALFSHLARHPRPLPVVPGITVVETPDMPPQLRNNYDLHFPQPPAPHPAKEHSAEITGLPTGVAKEQARRIYGQRLLYDRTEALELAQGARISGIKWPPKYNGEWIFAWHDGVFASVPTDVIKLDRPLSSEIKMGEQATKGDWLKFDKNEIITNISWSHPDHWCWSGTNAKGKWGIFPQAFIDPNTVSQDQAASEHHSDRASLLSHERPRTAGILSKFSTRRPSS</sequence>
<dbReference type="Proteomes" id="UP001638806">
    <property type="component" value="Unassembled WGS sequence"/>
</dbReference>
<accession>A0ACC4DAP9</accession>
<proteinExistence type="predicted"/>
<dbReference type="EMBL" id="JBGNUJ010000011">
    <property type="protein sequence ID" value="KAL3953446.1"/>
    <property type="molecule type" value="Genomic_DNA"/>
</dbReference>
<comment type="caution">
    <text evidence="1">The sequence shown here is derived from an EMBL/GenBank/DDBJ whole genome shotgun (WGS) entry which is preliminary data.</text>
</comment>
<protein>
    <submittedName>
        <fullName evidence="1">Uncharacterized protein</fullName>
    </submittedName>
</protein>
<evidence type="ECO:0000313" key="2">
    <source>
        <dbReference type="Proteomes" id="UP001638806"/>
    </source>
</evidence>
<evidence type="ECO:0000313" key="1">
    <source>
        <dbReference type="EMBL" id="KAL3953446.1"/>
    </source>
</evidence>
<keyword evidence="2" id="KW-1185">Reference proteome</keyword>
<organism evidence="1 2">
    <name type="scientific">Purpureocillium lilacinum</name>
    <name type="common">Paecilomyces lilacinus</name>
    <dbReference type="NCBI Taxonomy" id="33203"/>
    <lineage>
        <taxon>Eukaryota</taxon>
        <taxon>Fungi</taxon>
        <taxon>Dikarya</taxon>
        <taxon>Ascomycota</taxon>
        <taxon>Pezizomycotina</taxon>
        <taxon>Sordariomycetes</taxon>
        <taxon>Hypocreomycetidae</taxon>
        <taxon>Hypocreales</taxon>
        <taxon>Ophiocordycipitaceae</taxon>
        <taxon>Purpureocillium</taxon>
    </lineage>
</organism>